<dbReference type="Pfam" id="PF00856">
    <property type="entry name" value="SET"/>
    <property type="match status" value="1"/>
</dbReference>
<dbReference type="SUPFAM" id="SSF82199">
    <property type="entry name" value="SET domain"/>
    <property type="match status" value="1"/>
</dbReference>
<gene>
    <name evidence="3" type="ORF">PG994_008348</name>
</gene>
<sequence>MADLETKTIFTIQPVQDKGKGVIALSKITQAPKRITRSATRLLLPQQHLWQDPSDPAWNRYGSGGEGGVFLTGSQFNHDCLPSARSKWNIELNKMTVHTLRDIEHDEEITTNYINLETWDVRQRMLWDSFLFTCNCEICKHPPDIRKLLDTDIMEIKERVLVESNGLEKAHVPATYDFASKLAAVHKDYVRAKFFSERQLDILMTEGGPDHPDTRQQQDMDTYLESVLPKHLGPAVPHHFPIPKLENWLWMNHLPEVQGGESSEDGEQGAAEGNSTDSSSDGGARLGSKDEGGKMVFGVEALG</sequence>
<feature type="domain" description="SET" evidence="2">
    <location>
        <begin position="2"/>
        <end position="114"/>
    </location>
</feature>
<dbReference type="InterPro" id="IPR001214">
    <property type="entry name" value="SET_dom"/>
</dbReference>
<keyword evidence="4" id="KW-1185">Reference proteome</keyword>
<protein>
    <recommendedName>
        <fullName evidence="2">SET domain-containing protein</fullName>
    </recommendedName>
</protein>
<dbReference type="CDD" id="cd20071">
    <property type="entry name" value="SET_SMYD"/>
    <property type="match status" value="1"/>
</dbReference>
<name>A0ABR1USR3_9PEZI</name>
<dbReference type="GeneID" id="92092820"/>
<dbReference type="InterPro" id="IPR053185">
    <property type="entry name" value="SET_domain_protein"/>
</dbReference>
<dbReference type="EMBL" id="JAQQWL010000008">
    <property type="protein sequence ID" value="KAK8061982.1"/>
    <property type="molecule type" value="Genomic_DNA"/>
</dbReference>
<evidence type="ECO:0000259" key="2">
    <source>
        <dbReference type="PROSITE" id="PS50280"/>
    </source>
</evidence>
<dbReference type="InterPro" id="IPR046341">
    <property type="entry name" value="SET_dom_sf"/>
</dbReference>
<dbReference type="Proteomes" id="UP001480595">
    <property type="component" value="Unassembled WGS sequence"/>
</dbReference>
<proteinExistence type="predicted"/>
<accession>A0ABR1USR3</accession>
<organism evidence="3 4">
    <name type="scientific">Apiospora phragmitis</name>
    <dbReference type="NCBI Taxonomy" id="2905665"/>
    <lineage>
        <taxon>Eukaryota</taxon>
        <taxon>Fungi</taxon>
        <taxon>Dikarya</taxon>
        <taxon>Ascomycota</taxon>
        <taxon>Pezizomycotina</taxon>
        <taxon>Sordariomycetes</taxon>
        <taxon>Xylariomycetidae</taxon>
        <taxon>Amphisphaeriales</taxon>
        <taxon>Apiosporaceae</taxon>
        <taxon>Apiospora</taxon>
    </lineage>
</organism>
<dbReference type="RefSeq" id="XP_066715244.1">
    <property type="nucleotide sequence ID" value="XM_066859757.1"/>
</dbReference>
<reference evidence="3 4" key="1">
    <citation type="submission" date="2023-01" db="EMBL/GenBank/DDBJ databases">
        <title>Analysis of 21 Apiospora genomes using comparative genomics revels a genus with tremendous synthesis potential of carbohydrate active enzymes and secondary metabolites.</title>
        <authorList>
            <person name="Sorensen T."/>
        </authorList>
    </citation>
    <scope>NUCLEOTIDE SEQUENCE [LARGE SCALE GENOMIC DNA]</scope>
    <source>
        <strain evidence="3 4">CBS 135458</strain>
    </source>
</reference>
<comment type="caution">
    <text evidence="3">The sequence shown here is derived from an EMBL/GenBank/DDBJ whole genome shotgun (WGS) entry which is preliminary data.</text>
</comment>
<evidence type="ECO:0000256" key="1">
    <source>
        <dbReference type="SAM" id="MobiDB-lite"/>
    </source>
</evidence>
<dbReference type="Gene3D" id="2.170.270.10">
    <property type="entry name" value="SET domain"/>
    <property type="match status" value="1"/>
</dbReference>
<evidence type="ECO:0000313" key="4">
    <source>
        <dbReference type="Proteomes" id="UP001480595"/>
    </source>
</evidence>
<feature type="region of interest" description="Disordered" evidence="1">
    <location>
        <begin position="257"/>
        <end position="303"/>
    </location>
</feature>
<dbReference type="PANTHER" id="PTHR47332:SF4">
    <property type="entry name" value="SET DOMAIN-CONTAINING PROTEIN 5"/>
    <property type="match status" value="1"/>
</dbReference>
<evidence type="ECO:0000313" key="3">
    <source>
        <dbReference type="EMBL" id="KAK8061982.1"/>
    </source>
</evidence>
<dbReference type="PROSITE" id="PS50280">
    <property type="entry name" value="SET"/>
    <property type="match status" value="1"/>
</dbReference>
<dbReference type="PANTHER" id="PTHR47332">
    <property type="entry name" value="SET DOMAIN-CONTAINING PROTEIN 5"/>
    <property type="match status" value="1"/>
</dbReference>